<dbReference type="NCBIfam" id="TIGR01558">
    <property type="entry name" value="sm_term_P27"/>
    <property type="match status" value="1"/>
</dbReference>
<name>A0A8S5S7H2_9CAUD</name>
<dbReference type="InterPro" id="IPR006448">
    <property type="entry name" value="Phage_term_ssu_P27"/>
</dbReference>
<evidence type="ECO:0000313" key="1">
    <source>
        <dbReference type="EMBL" id="DAF46650.1"/>
    </source>
</evidence>
<dbReference type="Pfam" id="PF05119">
    <property type="entry name" value="Terminase_4"/>
    <property type="match status" value="1"/>
</dbReference>
<proteinExistence type="predicted"/>
<protein>
    <submittedName>
        <fullName evidence="1">Terminase small subunit</fullName>
    </submittedName>
</protein>
<reference evidence="1" key="1">
    <citation type="journal article" date="2021" name="Proc. Natl. Acad. Sci. U.S.A.">
        <title>A Catalog of Tens of Thousands of Viruses from Human Metagenomes Reveals Hidden Associations with Chronic Diseases.</title>
        <authorList>
            <person name="Tisza M.J."/>
            <person name="Buck C.B."/>
        </authorList>
    </citation>
    <scope>NUCLEOTIDE SEQUENCE</scope>
    <source>
        <strain evidence="1">CtAFE3</strain>
    </source>
</reference>
<dbReference type="EMBL" id="BK032542">
    <property type="protein sequence ID" value="DAF46650.1"/>
    <property type="molecule type" value="Genomic_DNA"/>
</dbReference>
<sequence>MILARKAEPMSLKVLSGKRQGVSKQKLEARKQVESELKLPKDKLKPPKWLGDLAKKEFRFIVAQADSIDLLNNLDLHVLAIYCDTYEKYVDCSQIIQRDGLMTDQGYNKETERELRRHGKLVEAERTKDYGLGQHPLLIRQKDLFNTLKSLQSELGLTPVARAKIAMDKAYSEAPVDPVKERFANL</sequence>
<organism evidence="1">
    <name type="scientific">Siphoviridae sp. ctAFE3</name>
    <dbReference type="NCBI Taxonomy" id="2827796"/>
    <lineage>
        <taxon>Viruses</taxon>
        <taxon>Duplodnaviria</taxon>
        <taxon>Heunggongvirae</taxon>
        <taxon>Uroviricota</taxon>
        <taxon>Caudoviricetes</taxon>
    </lineage>
</organism>
<accession>A0A8S5S7H2</accession>